<dbReference type="RefSeq" id="WP_129347269.1">
    <property type="nucleotide sequence ID" value="NZ_CP012670.1"/>
</dbReference>
<dbReference type="Proteomes" id="UP000295781">
    <property type="component" value="Chromosome"/>
</dbReference>
<evidence type="ECO:0000256" key="5">
    <source>
        <dbReference type="PROSITE-ProRule" id="PRU00169"/>
    </source>
</evidence>
<evidence type="ECO:0000256" key="4">
    <source>
        <dbReference type="ARBA" id="ARBA00023163"/>
    </source>
</evidence>
<evidence type="ECO:0000313" key="9">
    <source>
        <dbReference type="EMBL" id="AUX22032.1"/>
    </source>
</evidence>
<dbReference type="Pfam" id="PF00072">
    <property type="entry name" value="Response_reg"/>
    <property type="match status" value="1"/>
</dbReference>
<evidence type="ECO:0000256" key="1">
    <source>
        <dbReference type="ARBA" id="ARBA00022741"/>
    </source>
</evidence>
<keyword evidence="2" id="KW-0067">ATP-binding</keyword>
<evidence type="ECO:0000256" key="3">
    <source>
        <dbReference type="ARBA" id="ARBA00023015"/>
    </source>
</evidence>
<dbReference type="InterPro" id="IPR002078">
    <property type="entry name" value="Sigma_54_int"/>
</dbReference>
<dbReference type="PROSITE" id="PS00676">
    <property type="entry name" value="SIGMA54_INTERACT_2"/>
    <property type="match status" value="1"/>
</dbReference>
<dbReference type="Pfam" id="PF25601">
    <property type="entry name" value="AAA_lid_14"/>
    <property type="match status" value="1"/>
</dbReference>
<dbReference type="InterPro" id="IPR002197">
    <property type="entry name" value="HTH_Fis"/>
</dbReference>
<dbReference type="SUPFAM" id="SSF46689">
    <property type="entry name" value="Homeodomain-like"/>
    <property type="match status" value="1"/>
</dbReference>
<dbReference type="PROSITE" id="PS50110">
    <property type="entry name" value="RESPONSE_REGULATORY"/>
    <property type="match status" value="1"/>
</dbReference>
<evidence type="ECO:0000256" key="6">
    <source>
        <dbReference type="SAM" id="MobiDB-lite"/>
    </source>
</evidence>
<keyword evidence="3" id="KW-0805">Transcription regulation</keyword>
<feature type="region of interest" description="Disordered" evidence="6">
    <location>
        <begin position="448"/>
        <end position="484"/>
    </location>
</feature>
<dbReference type="OrthoDB" id="9763792at2"/>
<feature type="domain" description="Sigma-54 factor interaction" evidence="7">
    <location>
        <begin position="147"/>
        <end position="375"/>
    </location>
</feature>
<dbReference type="SMART" id="SM00382">
    <property type="entry name" value="AAA"/>
    <property type="match status" value="1"/>
</dbReference>
<dbReference type="Gene3D" id="3.40.50.300">
    <property type="entry name" value="P-loop containing nucleotide triphosphate hydrolases"/>
    <property type="match status" value="1"/>
</dbReference>
<dbReference type="SMART" id="SM00448">
    <property type="entry name" value="REC"/>
    <property type="match status" value="1"/>
</dbReference>
<organism evidence="9 10">
    <name type="scientific">Sorangium cellulosum</name>
    <name type="common">Polyangium cellulosum</name>
    <dbReference type="NCBI Taxonomy" id="56"/>
    <lineage>
        <taxon>Bacteria</taxon>
        <taxon>Pseudomonadati</taxon>
        <taxon>Myxococcota</taxon>
        <taxon>Polyangia</taxon>
        <taxon>Polyangiales</taxon>
        <taxon>Polyangiaceae</taxon>
        <taxon>Sorangium</taxon>
    </lineage>
</organism>
<keyword evidence="5" id="KW-0597">Phosphoprotein</keyword>
<dbReference type="CDD" id="cd00156">
    <property type="entry name" value="REC"/>
    <property type="match status" value="1"/>
</dbReference>
<evidence type="ECO:0000259" key="8">
    <source>
        <dbReference type="PROSITE" id="PS50110"/>
    </source>
</evidence>
<dbReference type="Pfam" id="PF00158">
    <property type="entry name" value="Sigma54_activat"/>
    <property type="match status" value="1"/>
</dbReference>
<dbReference type="GO" id="GO:0005524">
    <property type="term" value="F:ATP binding"/>
    <property type="evidence" value="ECO:0007669"/>
    <property type="project" value="UniProtKB-KW"/>
</dbReference>
<feature type="compositionally biased region" description="Basic and acidic residues" evidence="6">
    <location>
        <begin position="448"/>
        <end position="457"/>
    </location>
</feature>
<dbReference type="CDD" id="cd00009">
    <property type="entry name" value="AAA"/>
    <property type="match status" value="1"/>
</dbReference>
<keyword evidence="1" id="KW-0547">Nucleotide-binding</keyword>
<dbReference type="Gene3D" id="3.40.50.2300">
    <property type="match status" value="1"/>
</dbReference>
<dbReference type="InterPro" id="IPR003593">
    <property type="entry name" value="AAA+_ATPase"/>
</dbReference>
<accession>A0A4V0NDA9</accession>
<feature type="compositionally biased region" description="Gly residues" evidence="6">
    <location>
        <begin position="475"/>
        <end position="484"/>
    </location>
</feature>
<dbReference type="SUPFAM" id="SSF52172">
    <property type="entry name" value="CheY-like"/>
    <property type="match status" value="1"/>
</dbReference>
<dbReference type="PROSITE" id="PS50045">
    <property type="entry name" value="SIGMA54_INTERACT_4"/>
    <property type="match status" value="1"/>
</dbReference>
<evidence type="ECO:0000256" key="2">
    <source>
        <dbReference type="ARBA" id="ARBA00022840"/>
    </source>
</evidence>
<dbReference type="InterPro" id="IPR027417">
    <property type="entry name" value="P-loop_NTPase"/>
</dbReference>
<feature type="domain" description="Response regulatory" evidence="8">
    <location>
        <begin position="8"/>
        <end position="121"/>
    </location>
</feature>
<dbReference type="GO" id="GO:0006355">
    <property type="term" value="P:regulation of DNA-templated transcription"/>
    <property type="evidence" value="ECO:0007669"/>
    <property type="project" value="InterPro"/>
</dbReference>
<dbReference type="SUPFAM" id="SSF52540">
    <property type="entry name" value="P-loop containing nucleoside triphosphate hydrolases"/>
    <property type="match status" value="1"/>
</dbReference>
<dbReference type="FunFam" id="3.40.50.300:FF:000006">
    <property type="entry name" value="DNA-binding transcriptional regulator NtrC"/>
    <property type="match status" value="1"/>
</dbReference>
<evidence type="ECO:0000313" key="10">
    <source>
        <dbReference type="Proteomes" id="UP000295781"/>
    </source>
</evidence>
<gene>
    <name evidence="9" type="primary">fis</name>
    <name evidence="9" type="ORF">SOCEGT47_025330</name>
</gene>
<evidence type="ECO:0000259" key="7">
    <source>
        <dbReference type="PROSITE" id="PS50045"/>
    </source>
</evidence>
<dbReference type="GO" id="GO:0043565">
    <property type="term" value="F:sequence-specific DNA binding"/>
    <property type="evidence" value="ECO:0007669"/>
    <property type="project" value="InterPro"/>
</dbReference>
<dbReference type="InterPro" id="IPR011006">
    <property type="entry name" value="CheY-like_superfamily"/>
</dbReference>
<reference evidence="9 10" key="1">
    <citation type="submission" date="2015-09" db="EMBL/GenBank/DDBJ databases">
        <title>Sorangium comparison.</title>
        <authorList>
            <person name="Zaburannyi N."/>
            <person name="Bunk B."/>
            <person name="Overmann J."/>
            <person name="Mueller R."/>
        </authorList>
    </citation>
    <scope>NUCLEOTIDE SEQUENCE [LARGE SCALE GENOMIC DNA]</scope>
    <source>
        <strain evidence="9 10">So ceGT47</strain>
    </source>
</reference>
<dbReference type="EMBL" id="CP012670">
    <property type="protein sequence ID" value="AUX22032.1"/>
    <property type="molecule type" value="Genomic_DNA"/>
</dbReference>
<dbReference type="InterPro" id="IPR001789">
    <property type="entry name" value="Sig_transdc_resp-reg_receiver"/>
</dbReference>
<dbReference type="Pfam" id="PF02954">
    <property type="entry name" value="HTH_8"/>
    <property type="match status" value="1"/>
</dbReference>
<proteinExistence type="predicted"/>
<sequence>MNAAARARILIIDDEPAQRRGLARALVRDFEVLTAEDGPAALGLLATTHVDAVLLDLAMPRMSGAEVLDRIRSAHPDLEVVVMAGHGELDAAIAAVRAGAFAFVTRPLDPEAAAAIALERAVERRRLLARARALEERVDLHEQLGEVIASSAAMQEAYRKAIGVSALDAPVLLSGEPGTGKELLARAVHRRGPRAERPFVAVDCSALPEARVEDELFGLDREAPPDGRARAGLIEAADKGTLFLEEVSALPLAAQARLLRVLTHGEIARAGGGEPRRSDARVIASTSVDLRERVAAGRFREDLYYRLGVILIELPPLRRRREDIALLASHFLRRCALRHGRDVTRIGPEAARLLREHAWPGNARELASAIEHAVISARGEAILPADLPSSVSGRPEPERRPPRDAIVLPADLCELPYAAAKERAVDAFEQIYLGRVLQRAGNNLSEAARRAGMDRSNFRRLKKKVESRGNEGEDGPGSGGEDAA</sequence>
<dbReference type="InterPro" id="IPR009057">
    <property type="entry name" value="Homeodomain-like_sf"/>
</dbReference>
<protein>
    <submittedName>
        <fullName evidence="9">Fis family transcriptional regulator</fullName>
    </submittedName>
</protein>
<dbReference type="InterPro" id="IPR025943">
    <property type="entry name" value="Sigma_54_int_dom_ATP-bd_2"/>
</dbReference>
<dbReference type="PANTHER" id="PTHR32071">
    <property type="entry name" value="TRANSCRIPTIONAL REGULATORY PROTEIN"/>
    <property type="match status" value="1"/>
</dbReference>
<keyword evidence="4" id="KW-0804">Transcription</keyword>
<name>A0A4V0NDA9_SORCE</name>
<dbReference type="Gene3D" id="1.10.8.60">
    <property type="match status" value="1"/>
</dbReference>
<dbReference type="Gene3D" id="1.10.10.60">
    <property type="entry name" value="Homeodomain-like"/>
    <property type="match status" value="1"/>
</dbReference>
<feature type="modified residue" description="4-aspartylphosphate" evidence="5">
    <location>
        <position position="56"/>
    </location>
</feature>
<dbReference type="GO" id="GO:0000160">
    <property type="term" value="P:phosphorelay signal transduction system"/>
    <property type="evidence" value="ECO:0007669"/>
    <property type="project" value="InterPro"/>
</dbReference>
<dbReference type="AlphaFoldDB" id="A0A4V0NDA9"/>
<dbReference type="InterPro" id="IPR058031">
    <property type="entry name" value="AAA_lid_NorR"/>
</dbReference>